<evidence type="ECO:0000313" key="2">
    <source>
        <dbReference type="Proteomes" id="UP000823775"/>
    </source>
</evidence>
<gene>
    <name evidence="1" type="ORF">HAX54_041786</name>
</gene>
<sequence>MKAAVEKKLEEGGCLNKTKSMKAPVVDMFQNLIKGQGWLGMPSRRVIDIGTRVPRRSIEVTGDIGYQPCFGVKWKRKSTITSERLPKIRGEKRIQTRFAAAAAINQSQNSITRKLYAPCK</sequence>
<proteinExistence type="predicted"/>
<dbReference type="EMBL" id="JACEIK010000606">
    <property type="protein sequence ID" value="MCD7459731.1"/>
    <property type="molecule type" value="Genomic_DNA"/>
</dbReference>
<reference evidence="1 2" key="1">
    <citation type="journal article" date="2021" name="BMC Genomics">
        <title>Datura genome reveals duplications of psychoactive alkaloid biosynthetic genes and high mutation rate following tissue culture.</title>
        <authorList>
            <person name="Rajewski A."/>
            <person name="Carter-House D."/>
            <person name="Stajich J."/>
            <person name="Litt A."/>
        </authorList>
    </citation>
    <scope>NUCLEOTIDE SEQUENCE [LARGE SCALE GENOMIC DNA]</scope>
    <source>
        <strain evidence="1">AR-01</strain>
    </source>
</reference>
<keyword evidence="2" id="KW-1185">Reference proteome</keyword>
<protein>
    <submittedName>
        <fullName evidence="1">Uncharacterized protein</fullName>
    </submittedName>
</protein>
<comment type="caution">
    <text evidence="1">The sequence shown here is derived from an EMBL/GenBank/DDBJ whole genome shotgun (WGS) entry which is preliminary data.</text>
</comment>
<accession>A0ABS8SLB4</accession>
<name>A0ABS8SLB4_DATST</name>
<organism evidence="1 2">
    <name type="scientific">Datura stramonium</name>
    <name type="common">Jimsonweed</name>
    <name type="synonym">Common thornapple</name>
    <dbReference type="NCBI Taxonomy" id="4076"/>
    <lineage>
        <taxon>Eukaryota</taxon>
        <taxon>Viridiplantae</taxon>
        <taxon>Streptophyta</taxon>
        <taxon>Embryophyta</taxon>
        <taxon>Tracheophyta</taxon>
        <taxon>Spermatophyta</taxon>
        <taxon>Magnoliopsida</taxon>
        <taxon>eudicotyledons</taxon>
        <taxon>Gunneridae</taxon>
        <taxon>Pentapetalae</taxon>
        <taxon>asterids</taxon>
        <taxon>lamiids</taxon>
        <taxon>Solanales</taxon>
        <taxon>Solanaceae</taxon>
        <taxon>Solanoideae</taxon>
        <taxon>Datureae</taxon>
        <taxon>Datura</taxon>
    </lineage>
</organism>
<evidence type="ECO:0000313" key="1">
    <source>
        <dbReference type="EMBL" id="MCD7459731.1"/>
    </source>
</evidence>
<dbReference type="Proteomes" id="UP000823775">
    <property type="component" value="Unassembled WGS sequence"/>
</dbReference>